<dbReference type="RefSeq" id="XP_001702123.2">
    <property type="nucleotide sequence ID" value="XM_001702071.2"/>
</dbReference>
<dbReference type="EMBL" id="CM008962">
    <property type="protein sequence ID" value="PNW87879.1"/>
    <property type="molecule type" value="Genomic_DNA"/>
</dbReference>
<dbReference type="Gramene" id="PNW87879">
    <property type="protein sequence ID" value="PNW87879"/>
    <property type="gene ID" value="CHLRE_01g005600v5"/>
</dbReference>
<reference evidence="4 5" key="1">
    <citation type="journal article" date="2007" name="Science">
        <title>The Chlamydomonas genome reveals the evolution of key animal and plant functions.</title>
        <authorList>
            <person name="Merchant S.S."/>
            <person name="Prochnik S.E."/>
            <person name="Vallon O."/>
            <person name="Harris E.H."/>
            <person name="Karpowicz S.J."/>
            <person name="Witman G.B."/>
            <person name="Terry A."/>
            <person name="Salamov A."/>
            <person name="Fritz-Laylin L.K."/>
            <person name="Marechal-Drouard L."/>
            <person name="Marshall W.F."/>
            <person name="Qu L.H."/>
            <person name="Nelson D.R."/>
            <person name="Sanderfoot A.A."/>
            <person name="Spalding M.H."/>
            <person name="Kapitonov V.V."/>
            <person name="Ren Q."/>
            <person name="Ferris P."/>
            <person name="Lindquist E."/>
            <person name="Shapiro H."/>
            <person name="Lucas S.M."/>
            <person name="Grimwood J."/>
            <person name="Schmutz J."/>
            <person name="Cardol P."/>
            <person name="Cerutti H."/>
            <person name="Chanfreau G."/>
            <person name="Chen C.L."/>
            <person name="Cognat V."/>
            <person name="Croft M.T."/>
            <person name="Dent R."/>
            <person name="Dutcher S."/>
            <person name="Fernandez E."/>
            <person name="Fukuzawa H."/>
            <person name="Gonzalez-Ballester D."/>
            <person name="Gonzalez-Halphen D."/>
            <person name="Hallmann A."/>
            <person name="Hanikenne M."/>
            <person name="Hippler M."/>
            <person name="Inwood W."/>
            <person name="Jabbari K."/>
            <person name="Kalanon M."/>
            <person name="Kuras R."/>
            <person name="Lefebvre P.A."/>
            <person name="Lemaire S.D."/>
            <person name="Lobanov A.V."/>
            <person name="Lohr M."/>
            <person name="Manuell A."/>
            <person name="Meier I."/>
            <person name="Mets L."/>
            <person name="Mittag M."/>
            <person name="Mittelmeier T."/>
            <person name="Moroney J.V."/>
            <person name="Moseley J."/>
            <person name="Napoli C."/>
            <person name="Nedelcu A.M."/>
            <person name="Niyogi K."/>
            <person name="Novoselov S.V."/>
            <person name="Paulsen I.T."/>
            <person name="Pazour G."/>
            <person name="Purton S."/>
            <person name="Ral J.P."/>
            <person name="Riano-Pachon D.M."/>
            <person name="Riekhof W."/>
            <person name="Rymarquis L."/>
            <person name="Schroda M."/>
            <person name="Stern D."/>
            <person name="Umen J."/>
            <person name="Willows R."/>
            <person name="Wilson N."/>
            <person name="Zimmer S.L."/>
            <person name="Allmer J."/>
            <person name="Balk J."/>
            <person name="Bisova K."/>
            <person name="Chen C.J."/>
            <person name="Elias M."/>
            <person name="Gendler K."/>
            <person name="Hauser C."/>
            <person name="Lamb M.R."/>
            <person name="Ledford H."/>
            <person name="Long J.C."/>
            <person name="Minagawa J."/>
            <person name="Page M.D."/>
            <person name="Pan J."/>
            <person name="Pootakham W."/>
            <person name="Roje S."/>
            <person name="Rose A."/>
            <person name="Stahlberg E."/>
            <person name="Terauchi A.M."/>
            <person name="Yang P."/>
            <person name="Ball S."/>
            <person name="Bowler C."/>
            <person name="Dieckmann C.L."/>
            <person name="Gladyshev V.N."/>
            <person name="Green P."/>
            <person name="Jorgensen R."/>
            <person name="Mayfield S."/>
            <person name="Mueller-Roeber B."/>
            <person name="Rajamani S."/>
            <person name="Sayre R.T."/>
            <person name="Brokstein P."/>
            <person name="Dubchak I."/>
            <person name="Goodstein D."/>
            <person name="Hornick L."/>
            <person name="Huang Y.W."/>
            <person name="Jhaveri J."/>
            <person name="Luo Y."/>
            <person name="Martinez D."/>
            <person name="Ngau W.C."/>
            <person name="Otillar B."/>
            <person name="Poliakov A."/>
            <person name="Porter A."/>
            <person name="Szajkowski L."/>
            <person name="Werner G."/>
            <person name="Zhou K."/>
            <person name="Grigoriev I.V."/>
            <person name="Rokhsar D.S."/>
            <person name="Grossman A.R."/>
        </authorList>
    </citation>
    <scope>NUCLEOTIDE SEQUENCE [LARGE SCALE GENOMIC DNA]</scope>
    <source>
        <strain evidence="5">CC-503</strain>
    </source>
</reference>
<keyword evidence="1" id="KW-0001">2Fe-2S</keyword>
<dbReference type="Proteomes" id="UP000006906">
    <property type="component" value="Chromosome 1"/>
</dbReference>
<keyword evidence="1" id="KW-0479">Metal-binding</keyword>
<keyword evidence="2" id="KW-0411">Iron-sulfur</keyword>
<dbReference type="SUPFAM" id="SSF54292">
    <property type="entry name" value="2Fe-2S ferredoxin-like"/>
    <property type="match status" value="1"/>
</dbReference>
<dbReference type="Pfam" id="PF13510">
    <property type="entry name" value="Fer2_4"/>
    <property type="match status" value="1"/>
</dbReference>
<dbReference type="InterPro" id="IPR012675">
    <property type="entry name" value="Beta-grasp_dom_sf"/>
</dbReference>
<name>A0A2K3E509_CHLRE</name>
<dbReference type="STRING" id="3055.A0A2K3E509"/>
<dbReference type="GO" id="GO:0005739">
    <property type="term" value="C:mitochondrion"/>
    <property type="evidence" value="ECO:0000318"/>
    <property type="project" value="GO_Central"/>
</dbReference>
<dbReference type="GO" id="GO:0051537">
    <property type="term" value="F:2 iron, 2 sulfur cluster binding"/>
    <property type="evidence" value="ECO:0007669"/>
    <property type="project" value="UniProtKB-KW"/>
</dbReference>
<dbReference type="PaxDb" id="3055-EDO97212"/>
<dbReference type="GO" id="GO:0022900">
    <property type="term" value="P:electron transport chain"/>
    <property type="evidence" value="ECO:0000318"/>
    <property type="project" value="GO_Central"/>
</dbReference>
<organism evidence="4 5">
    <name type="scientific">Chlamydomonas reinhardtii</name>
    <name type="common">Chlamydomonas smithii</name>
    <dbReference type="NCBI Taxonomy" id="3055"/>
    <lineage>
        <taxon>Eukaryota</taxon>
        <taxon>Viridiplantae</taxon>
        <taxon>Chlorophyta</taxon>
        <taxon>core chlorophytes</taxon>
        <taxon>Chlorophyceae</taxon>
        <taxon>CS clade</taxon>
        <taxon>Chlamydomonadales</taxon>
        <taxon>Chlamydomonadaceae</taxon>
        <taxon>Chlamydomonas</taxon>
    </lineage>
</organism>
<dbReference type="AlphaFoldDB" id="A0A2K3E509"/>
<evidence type="ECO:0000313" key="5">
    <source>
        <dbReference type="Proteomes" id="UP000006906"/>
    </source>
</evidence>
<dbReference type="GeneID" id="5727663"/>
<dbReference type="InterPro" id="IPR001041">
    <property type="entry name" value="2Fe-2S_ferredoxin-type"/>
</dbReference>
<sequence>MMQRLRAQTCAKLSRSHSVKCEAAGQADTVRIAFRGREVEVPRGSKLRTALLRAGLTPHSEGAMYINCRGIGSCGTCAVEIEGEVQPAVWTTAEQLRLNFPPHSAPGNQRLRLACQVACSGDLLRVTKYDKFWGEGSAALPDLPSAHPVAAVAEAPEAPAGAGGAATSRTAAGGVTPLGELEFILDRGARQAERRQQ</sequence>
<accession>A0A2K3E509</accession>
<evidence type="ECO:0000256" key="2">
    <source>
        <dbReference type="ARBA" id="ARBA00023014"/>
    </source>
</evidence>
<dbReference type="PROSITE" id="PS51085">
    <property type="entry name" value="2FE2S_FER_2"/>
    <property type="match status" value="1"/>
</dbReference>
<dbReference type="CDD" id="cd00207">
    <property type="entry name" value="fer2"/>
    <property type="match status" value="1"/>
</dbReference>
<evidence type="ECO:0000259" key="3">
    <source>
        <dbReference type="PROSITE" id="PS51085"/>
    </source>
</evidence>
<evidence type="ECO:0000313" key="4">
    <source>
        <dbReference type="EMBL" id="PNW87879.1"/>
    </source>
</evidence>
<gene>
    <name evidence="4" type="ORF">CHLRE_01g005600v5</name>
</gene>
<dbReference type="Gene3D" id="3.10.20.30">
    <property type="match status" value="1"/>
</dbReference>
<protein>
    <recommendedName>
        <fullName evidence="3">2Fe-2S ferredoxin-type domain-containing protein</fullName>
    </recommendedName>
</protein>
<feature type="domain" description="2Fe-2S ferredoxin-type" evidence="3">
    <location>
        <begin position="28"/>
        <end position="132"/>
    </location>
</feature>
<dbReference type="InParanoid" id="A0A2K3E509"/>
<dbReference type="ExpressionAtlas" id="A0A2K3E509">
    <property type="expression patterns" value="baseline"/>
</dbReference>
<dbReference type="OrthoDB" id="5987010at2759"/>
<keyword evidence="1" id="KW-0408">Iron</keyword>
<proteinExistence type="predicted"/>
<evidence type="ECO:0000256" key="1">
    <source>
        <dbReference type="ARBA" id="ARBA00022714"/>
    </source>
</evidence>
<dbReference type="KEGG" id="cre:CHLRE_01g005600v5"/>
<keyword evidence="5" id="KW-1185">Reference proteome</keyword>
<dbReference type="InterPro" id="IPR036010">
    <property type="entry name" value="2Fe-2S_ferredoxin-like_sf"/>
</dbReference>
<dbReference type="GO" id="GO:0009055">
    <property type="term" value="F:electron transfer activity"/>
    <property type="evidence" value="ECO:0000318"/>
    <property type="project" value="GO_Central"/>
</dbReference>